<feature type="domain" description="NAD-dependent epimerase/dehydratase" evidence="3">
    <location>
        <begin position="116"/>
        <end position="271"/>
    </location>
</feature>
<comment type="caution">
    <text evidence="5">The sequence shown here is derived from an EMBL/GenBank/DDBJ whole genome shotgun (WGS) entry which is preliminary data.</text>
</comment>
<dbReference type="OrthoDB" id="2735536at2759"/>
<keyword evidence="1" id="KW-0521">NADP</keyword>
<dbReference type="AlphaFoldDB" id="A0A6A1USY7"/>
<dbReference type="Gene3D" id="3.40.50.720">
    <property type="entry name" value="NAD(P)-binding Rossmann-like Domain"/>
    <property type="match status" value="1"/>
</dbReference>
<organism evidence="5 6">
    <name type="scientific">Morella rubra</name>
    <name type="common">Chinese bayberry</name>
    <dbReference type="NCBI Taxonomy" id="262757"/>
    <lineage>
        <taxon>Eukaryota</taxon>
        <taxon>Viridiplantae</taxon>
        <taxon>Streptophyta</taxon>
        <taxon>Embryophyta</taxon>
        <taxon>Tracheophyta</taxon>
        <taxon>Spermatophyta</taxon>
        <taxon>Magnoliopsida</taxon>
        <taxon>eudicotyledons</taxon>
        <taxon>Gunneridae</taxon>
        <taxon>Pentapetalae</taxon>
        <taxon>rosids</taxon>
        <taxon>fabids</taxon>
        <taxon>Fagales</taxon>
        <taxon>Myricaceae</taxon>
        <taxon>Morella</taxon>
    </lineage>
</organism>
<sequence length="345" mass="38416">MAAEKGRVCVTGAGGFVASWLVKLLLSKNYLVHATVRQPGDAKYAHLSSFEKASENLRLFKADLLDYNSLQSAVEGCIGVFHVASPVPSTTVANPEAKLLSYFLIFFLPPPSLSPPAAKQSEVEVIEPAVKGTLNVLKASHESKIKRVIFVSSVAAVALNPRWPKDQVMDETCWSDKDYCRTTKNWYCFSKTVAESESWEFARRTGLDLVAVCPTLVLGPILQPTVNASSLFLLKLLEEGLETMENKLRKIIDVRDLAEALILAYETPEAEGRYICTAHAVEAKSLVDILKSIYPNYNYPKNFTEVHEPERQSSEKLQRLGWSYRPLKETLVDSVESYRKAGLLD</sequence>
<dbReference type="Pfam" id="PF16363">
    <property type="entry name" value="GDP_Man_Dehyd"/>
    <property type="match status" value="1"/>
</dbReference>
<protein>
    <submittedName>
        <fullName evidence="5">Cinnamoyl-CoA reductase 1</fullName>
    </submittedName>
</protein>
<feature type="domain" description="NAD(P)-binding" evidence="4">
    <location>
        <begin position="10"/>
        <end position="82"/>
    </location>
</feature>
<dbReference type="Proteomes" id="UP000516437">
    <property type="component" value="Chromosome 8"/>
</dbReference>
<proteinExistence type="predicted"/>
<dbReference type="EMBL" id="RXIC02000026">
    <property type="protein sequence ID" value="KAB1203509.1"/>
    <property type="molecule type" value="Genomic_DNA"/>
</dbReference>
<evidence type="ECO:0000313" key="6">
    <source>
        <dbReference type="Proteomes" id="UP000516437"/>
    </source>
</evidence>
<dbReference type="InterPro" id="IPR016040">
    <property type="entry name" value="NAD(P)-bd_dom"/>
</dbReference>
<dbReference type="PANTHER" id="PTHR10366:SF776">
    <property type="entry name" value="NAD(P)-BINDING ROSSMANN-FOLD SUPERFAMILY PROTEIN"/>
    <property type="match status" value="1"/>
</dbReference>
<dbReference type="InterPro" id="IPR036291">
    <property type="entry name" value="NAD(P)-bd_dom_sf"/>
</dbReference>
<gene>
    <name evidence="5" type="ORF">CJ030_MR8G007387</name>
</gene>
<dbReference type="PANTHER" id="PTHR10366">
    <property type="entry name" value="NAD DEPENDENT EPIMERASE/DEHYDRATASE"/>
    <property type="match status" value="1"/>
</dbReference>
<dbReference type="GO" id="GO:0016616">
    <property type="term" value="F:oxidoreductase activity, acting on the CH-OH group of donors, NAD or NADP as acceptor"/>
    <property type="evidence" value="ECO:0007669"/>
    <property type="project" value="TreeGrafter"/>
</dbReference>
<evidence type="ECO:0000259" key="3">
    <source>
        <dbReference type="Pfam" id="PF01370"/>
    </source>
</evidence>
<dbReference type="InterPro" id="IPR001509">
    <property type="entry name" value="Epimerase_deHydtase"/>
</dbReference>
<dbReference type="Pfam" id="PF01370">
    <property type="entry name" value="Epimerase"/>
    <property type="match status" value="1"/>
</dbReference>
<reference evidence="5 6" key="1">
    <citation type="journal article" date="2019" name="Plant Biotechnol. J.">
        <title>The red bayberry genome and genetic basis of sex determination.</title>
        <authorList>
            <person name="Jia H.M."/>
            <person name="Jia H.J."/>
            <person name="Cai Q.L."/>
            <person name="Wang Y."/>
            <person name="Zhao H.B."/>
            <person name="Yang W.F."/>
            <person name="Wang G.Y."/>
            <person name="Li Y.H."/>
            <person name="Zhan D.L."/>
            <person name="Shen Y.T."/>
            <person name="Niu Q.F."/>
            <person name="Chang L."/>
            <person name="Qiu J."/>
            <person name="Zhao L."/>
            <person name="Xie H.B."/>
            <person name="Fu W.Y."/>
            <person name="Jin J."/>
            <person name="Li X.W."/>
            <person name="Jiao Y."/>
            <person name="Zhou C.C."/>
            <person name="Tu T."/>
            <person name="Chai C.Y."/>
            <person name="Gao J.L."/>
            <person name="Fan L.J."/>
            <person name="van de Weg E."/>
            <person name="Wang J.Y."/>
            <person name="Gao Z.S."/>
        </authorList>
    </citation>
    <scope>NUCLEOTIDE SEQUENCE [LARGE SCALE GENOMIC DNA]</scope>
    <source>
        <tissue evidence="5">Leaves</tissue>
    </source>
</reference>
<evidence type="ECO:0000259" key="4">
    <source>
        <dbReference type="Pfam" id="PF16363"/>
    </source>
</evidence>
<dbReference type="SUPFAM" id="SSF51735">
    <property type="entry name" value="NAD(P)-binding Rossmann-fold domains"/>
    <property type="match status" value="1"/>
</dbReference>
<evidence type="ECO:0000256" key="2">
    <source>
        <dbReference type="ARBA" id="ARBA00023002"/>
    </source>
</evidence>
<keyword evidence="6" id="KW-1185">Reference proteome</keyword>
<keyword evidence="2" id="KW-0560">Oxidoreductase</keyword>
<evidence type="ECO:0000256" key="1">
    <source>
        <dbReference type="ARBA" id="ARBA00022857"/>
    </source>
</evidence>
<dbReference type="InterPro" id="IPR050425">
    <property type="entry name" value="NAD(P)_dehydrat-like"/>
</dbReference>
<dbReference type="CDD" id="cd08958">
    <property type="entry name" value="FR_SDR_e"/>
    <property type="match status" value="1"/>
</dbReference>
<evidence type="ECO:0000313" key="5">
    <source>
        <dbReference type="EMBL" id="KAB1203509.1"/>
    </source>
</evidence>
<accession>A0A6A1USY7</accession>
<name>A0A6A1USY7_9ROSI</name>
<dbReference type="FunFam" id="3.40.50.720:FF:000382">
    <property type="entry name" value="NAD(P)-binding Rossmann-fold superfamily protein"/>
    <property type="match status" value="1"/>
</dbReference>